<dbReference type="AlphaFoldDB" id="A0A370D8K2"/>
<keyword evidence="3" id="KW-1185">Reference proteome</keyword>
<gene>
    <name evidence="2" type="ORF">DIZ80_16895</name>
</gene>
<feature type="transmembrane region" description="Helical" evidence="1">
    <location>
        <begin position="88"/>
        <end position="108"/>
    </location>
</feature>
<protein>
    <submittedName>
        <fullName evidence="2">Uncharacterized protein</fullName>
    </submittedName>
</protein>
<proteinExistence type="predicted"/>
<keyword evidence="1" id="KW-0472">Membrane</keyword>
<dbReference type="EMBL" id="QFXC01000014">
    <property type="protein sequence ID" value="RDH80704.1"/>
    <property type="molecule type" value="Genomic_DNA"/>
</dbReference>
<evidence type="ECO:0000313" key="2">
    <source>
        <dbReference type="EMBL" id="RDH80704.1"/>
    </source>
</evidence>
<reference evidence="2 3" key="1">
    <citation type="journal article" date="2018" name="ISME J.">
        <title>Endosymbiont genomes yield clues of tubeworm success.</title>
        <authorList>
            <person name="Li Y."/>
            <person name="Liles M.R."/>
            <person name="Halanych K.M."/>
        </authorList>
    </citation>
    <scope>NUCLEOTIDE SEQUENCE [LARGE SCALE GENOMIC DNA]</scope>
    <source>
        <strain evidence="2">A1464</strain>
    </source>
</reference>
<keyword evidence="1" id="KW-1133">Transmembrane helix</keyword>
<evidence type="ECO:0000256" key="1">
    <source>
        <dbReference type="SAM" id="Phobius"/>
    </source>
</evidence>
<feature type="transmembrane region" description="Helical" evidence="1">
    <location>
        <begin position="12"/>
        <end position="33"/>
    </location>
</feature>
<dbReference type="Proteomes" id="UP000254266">
    <property type="component" value="Unassembled WGS sequence"/>
</dbReference>
<keyword evidence="1" id="KW-0812">Transmembrane</keyword>
<name>A0A370D8K2_9GAMM</name>
<accession>A0A370D8K2</accession>
<evidence type="ECO:0000313" key="3">
    <source>
        <dbReference type="Proteomes" id="UP000254266"/>
    </source>
</evidence>
<sequence>MTNKIFKPRGDISRYIDTAITFIISIASLFIYYSINHVLCIDAVCKKLTITSYWVSSSGLYILYAISSFISGIYLFKTGELARIYAMSIIIVICSSFILCAMMFFAIAREISTFT</sequence>
<organism evidence="2 3">
    <name type="scientific">endosymbiont of Galathealinum brachiosum</name>
    <dbReference type="NCBI Taxonomy" id="2200906"/>
    <lineage>
        <taxon>Bacteria</taxon>
        <taxon>Pseudomonadati</taxon>
        <taxon>Pseudomonadota</taxon>
        <taxon>Gammaproteobacteria</taxon>
        <taxon>sulfur-oxidizing symbionts</taxon>
    </lineage>
</organism>
<comment type="caution">
    <text evidence="2">The sequence shown here is derived from an EMBL/GenBank/DDBJ whole genome shotgun (WGS) entry which is preliminary data.</text>
</comment>
<feature type="transmembrane region" description="Helical" evidence="1">
    <location>
        <begin position="53"/>
        <end position="76"/>
    </location>
</feature>